<dbReference type="Pfam" id="PF04348">
    <property type="entry name" value="LppC"/>
    <property type="match status" value="1"/>
</dbReference>
<sequence length="626" mass="69753">MSVSVDSLPQRSDIRMQWLQRLQGCPQFIALIAVLMLVGCSSPVSPPLASERTTVRPQASIDSTDIDELIIRAEQRPGADGNPLRLRAAEISLNNGDLSRARLILDSIVPPVDDPNQLRILQARLAIGTRDVSFALALLREVVSHQNEPSEETQLLLARLRSQAYLAGRSYLASARELIYIDHLIDGKQRAAHHERIFQTLLNLSARHLRSHAEEAITSGLRGWLSLASLTREYENDPMQQLQALENWGRVWRHHPAASQLPQGLATLSQLVANQPRVISIMLPLSGEHATSGRAVLDGILATHFAVSGPARIDVVDTTTGDIRELVAGAARQGAELIIGPLLRQRVTKLAQSPSLPVPVLALNRTSDGSGHPDLYQFGLAPEDEMRQIASRAWQEGHRNAVIISPATPWGERNARAFTDLWLQQGGNLVASTMFEDSQDYSDLVKGLLKVDQSEQRATDLRRITGERFQFTPRRRQDLDFILLLGNPSQTRSINPTLAFFYAEDIPVYSSSHVYEYADSRINVFDLNGIRFCDIPWKLNVTDRVREAIESQWDSAKGPLTPFYALGVDAYRIYPRLQQMKDVSNQRVAGTTGILKLNPNNTIERTLMWARFRDGKVIPVPMIFGG</sequence>
<dbReference type="SUPFAM" id="SSF53822">
    <property type="entry name" value="Periplasmic binding protein-like I"/>
    <property type="match status" value="1"/>
</dbReference>
<protein>
    <recommendedName>
        <fullName evidence="4">Penicillin-binding protein activator</fullName>
    </recommendedName>
</protein>
<dbReference type="GO" id="GO:0031241">
    <property type="term" value="C:periplasmic side of cell outer membrane"/>
    <property type="evidence" value="ECO:0007669"/>
    <property type="project" value="TreeGrafter"/>
</dbReference>
<evidence type="ECO:0000256" key="1">
    <source>
        <dbReference type="ARBA" id="ARBA00023136"/>
    </source>
</evidence>
<dbReference type="AlphaFoldDB" id="A0A2A5WRZ0"/>
<dbReference type="GO" id="GO:0009252">
    <property type="term" value="P:peptidoglycan biosynthetic process"/>
    <property type="evidence" value="ECO:0007669"/>
    <property type="project" value="TreeGrafter"/>
</dbReference>
<evidence type="ECO:0000313" key="2">
    <source>
        <dbReference type="EMBL" id="PDH39043.1"/>
    </source>
</evidence>
<proteinExistence type="predicted"/>
<dbReference type="PANTHER" id="PTHR38038:SF1">
    <property type="entry name" value="PENICILLIN-BINDING PROTEIN ACTIVATOR LPOA"/>
    <property type="match status" value="1"/>
</dbReference>
<reference evidence="2 3" key="1">
    <citation type="submission" date="2017-08" db="EMBL/GenBank/DDBJ databases">
        <title>Fine stratification of microbial communities through a metagenomic profile of the photic zone.</title>
        <authorList>
            <person name="Haro-Moreno J.M."/>
            <person name="Lopez-Perez M."/>
            <person name="De La Torre J."/>
            <person name="Picazo A."/>
            <person name="Camacho A."/>
            <person name="Rodriguez-Valera F."/>
        </authorList>
    </citation>
    <scope>NUCLEOTIDE SEQUENCE [LARGE SCALE GENOMIC DNA]</scope>
    <source>
        <strain evidence="2">MED-G24</strain>
    </source>
</reference>
<evidence type="ECO:0008006" key="4">
    <source>
        <dbReference type="Google" id="ProtNLM"/>
    </source>
</evidence>
<keyword evidence="1" id="KW-0472">Membrane</keyword>
<name>A0A2A5WRZ0_9GAMM</name>
<dbReference type="Gene3D" id="3.40.50.2300">
    <property type="match status" value="2"/>
</dbReference>
<dbReference type="CDD" id="cd06339">
    <property type="entry name" value="PBP1_YraM_LppC_lipoprotein-like"/>
    <property type="match status" value="1"/>
</dbReference>
<dbReference type="PANTHER" id="PTHR38038">
    <property type="entry name" value="PENICILLIN-BINDING PROTEIN ACTIVATOR LPOA"/>
    <property type="match status" value="1"/>
</dbReference>
<organism evidence="2 3">
    <name type="scientific">OM182 bacterium MED-G24</name>
    <dbReference type="NCBI Taxonomy" id="1986255"/>
    <lineage>
        <taxon>Bacteria</taxon>
        <taxon>Pseudomonadati</taxon>
        <taxon>Pseudomonadota</taxon>
        <taxon>Gammaproteobacteria</taxon>
        <taxon>OMG group</taxon>
        <taxon>OM182 clade</taxon>
    </lineage>
</organism>
<dbReference type="InterPro" id="IPR007443">
    <property type="entry name" value="LpoA"/>
</dbReference>
<dbReference type="GO" id="GO:0030234">
    <property type="term" value="F:enzyme regulator activity"/>
    <property type="evidence" value="ECO:0007669"/>
    <property type="project" value="TreeGrafter"/>
</dbReference>
<dbReference type="InterPro" id="IPR028082">
    <property type="entry name" value="Peripla_BP_I"/>
</dbReference>
<dbReference type="Gene3D" id="1.25.40.650">
    <property type="match status" value="1"/>
</dbReference>
<dbReference type="Proteomes" id="UP000219327">
    <property type="component" value="Unassembled WGS sequence"/>
</dbReference>
<comment type="caution">
    <text evidence="2">The sequence shown here is derived from an EMBL/GenBank/DDBJ whole genome shotgun (WGS) entry which is preliminary data.</text>
</comment>
<accession>A0A2A5WRZ0</accession>
<evidence type="ECO:0000313" key="3">
    <source>
        <dbReference type="Proteomes" id="UP000219327"/>
    </source>
</evidence>
<dbReference type="EMBL" id="NTKD01000030">
    <property type="protein sequence ID" value="PDH39043.1"/>
    <property type="molecule type" value="Genomic_DNA"/>
</dbReference>
<gene>
    <name evidence="2" type="ORF">CNE99_06310</name>
</gene>